<dbReference type="EMBL" id="BAFC01000077">
    <property type="protein sequence ID" value="GAB39747.1"/>
    <property type="molecule type" value="Genomic_DNA"/>
</dbReference>
<protein>
    <recommendedName>
        <fullName evidence="1">ASCH domain-containing protein</fullName>
    </recommendedName>
</protein>
<dbReference type="AlphaFoldDB" id="H5U1Y9"/>
<dbReference type="InterPro" id="IPR015947">
    <property type="entry name" value="PUA-like_sf"/>
</dbReference>
<dbReference type="SMART" id="SM01022">
    <property type="entry name" value="ASCH"/>
    <property type="match status" value="1"/>
</dbReference>
<dbReference type="InterPro" id="IPR007374">
    <property type="entry name" value="ASCH_domain"/>
</dbReference>
<dbReference type="eggNOG" id="COG4933">
    <property type="taxonomic scope" value="Bacteria"/>
</dbReference>
<evidence type="ECO:0000313" key="2">
    <source>
        <dbReference type="EMBL" id="GAB39747.1"/>
    </source>
</evidence>
<dbReference type="SUPFAM" id="SSF88697">
    <property type="entry name" value="PUA domain-like"/>
    <property type="match status" value="1"/>
</dbReference>
<proteinExistence type="predicted"/>
<reference evidence="2 3" key="1">
    <citation type="submission" date="2012-02" db="EMBL/GenBank/DDBJ databases">
        <title>Whole genome shotgun sequence of Gordonia sputi NBRC 100414.</title>
        <authorList>
            <person name="Yoshida I."/>
            <person name="Hosoyama A."/>
            <person name="Tsuchikane K."/>
            <person name="Katsumata H."/>
            <person name="Yamazaki S."/>
            <person name="Fujita N."/>
        </authorList>
    </citation>
    <scope>NUCLEOTIDE SEQUENCE [LARGE SCALE GENOMIC DNA]</scope>
    <source>
        <strain evidence="2 3">NBRC 100414</strain>
    </source>
</reference>
<accession>H5U1Y9</accession>
<feature type="domain" description="ASCH" evidence="1">
    <location>
        <begin position="2"/>
        <end position="96"/>
    </location>
</feature>
<dbReference type="Pfam" id="PF04266">
    <property type="entry name" value="ASCH"/>
    <property type="match status" value="1"/>
</dbReference>
<sequence>MLSIHPRHARNIVNGTKTVELRKTRPHVRPGQPIAIYETIPTSAVVATCRVARIDVTPVSQMGRAVMTAACVTQRDITEYFAGRDTAYLIHLRDVSPLLDPVRLSDIRRNQEFAPPQTWHFLDRAAVDRMFLKHPSWTMIAAFMGQPV</sequence>
<evidence type="ECO:0000313" key="3">
    <source>
        <dbReference type="Proteomes" id="UP000005845"/>
    </source>
</evidence>
<keyword evidence="3" id="KW-1185">Reference proteome</keyword>
<organism evidence="2 3">
    <name type="scientific">Gordonia sputi NBRC 100414</name>
    <dbReference type="NCBI Taxonomy" id="1089453"/>
    <lineage>
        <taxon>Bacteria</taxon>
        <taxon>Bacillati</taxon>
        <taxon>Actinomycetota</taxon>
        <taxon>Actinomycetes</taxon>
        <taxon>Mycobacteriales</taxon>
        <taxon>Gordoniaceae</taxon>
        <taxon>Gordonia</taxon>
    </lineage>
</organism>
<name>H5U1Y9_9ACTN</name>
<dbReference type="Gene3D" id="2.30.130.30">
    <property type="entry name" value="Hypothetical protein"/>
    <property type="match status" value="1"/>
</dbReference>
<evidence type="ECO:0000259" key="1">
    <source>
        <dbReference type="SMART" id="SM01022"/>
    </source>
</evidence>
<dbReference type="Proteomes" id="UP000005845">
    <property type="component" value="Unassembled WGS sequence"/>
</dbReference>
<comment type="caution">
    <text evidence="2">The sequence shown here is derived from an EMBL/GenBank/DDBJ whole genome shotgun (WGS) entry which is preliminary data.</text>
</comment>
<gene>
    <name evidence="2" type="ORF">GOSPT_077_00020</name>
</gene>